<dbReference type="Gene3D" id="2.60.120.10">
    <property type="entry name" value="Jelly Rolls"/>
    <property type="match status" value="1"/>
</dbReference>
<dbReference type="VEuPathDB" id="CryptoDB:Cvel_24633"/>
<feature type="compositionally biased region" description="Polar residues" evidence="1">
    <location>
        <begin position="497"/>
        <end position="508"/>
    </location>
</feature>
<feature type="region of interest" description="Disordered" evidence="1">
    <location>
        <begin position="154"/>
        <end position="177"/>
    </location>
</feature>
<dbReference type="InterPro" id="IPR018490">
    <property type="entry name" value="cNMP-bd_dom_sf"/>
</dbReference>
<feature type="region of interest" description="Disordered" evidence="1">
    <location>
        <begin position="1866"/>
        <end position="1979"/>
    </location>
</feature>
<feature type="compositionally biased region" description="Gly residues" evidence="1">
    <location>
        <begin position="2035"/>
        <end position="2044"/>
    </location>
</feature>
<gene>
    <name evidence="2" type="ORF">Cvel_24633</name>
</gene>
<protein>
    <recommendedName>
        <fullName evidence="3">Cyclic nucleotide-binding domain-containing protein</fullName>
    </recommendedName>
</protein>
<dbReference type="SUPFAM" id="SSF51206">
    <property type="entry name" value="cAMP-binding domain-like"/>
    <property type="match status" value="1"/>
</dbReference>
<feature type="region of interest" description="Disordered" evidence="1">
    <location>
        <begin position="637"/>
        <end position="666"/>
    </location>
</feature>
<feature type="compositionally biased region" description="Polar residues" evidence="1">
    <location>
        <begin position="855"/>
        <end position="867"/>
    </location>
</feature>
<feature type="region of interest" description="Disordered" evidence="1">
    <location>
        <begin position="476"/>
        <end position="515"/>
    </location>
</feature>
<feature type="region of interest" description="Disordered" evidence="1">
    <location>
        <begin position="805"/>
        <end position="912"/>
    </location>
</feature>
<feature type="region of interest" description="Disordered" evidence="1">
    <location>
        <begin position="1460"/>
        <end position="1487"/>
    </location>
</feature>
<name>A0A0G4H458_9ALVE</name>
<feature type="compositionally biased region" description="Acidic residues" evidence="1">
    <location>
        <begin position="154"/>
        <end position="167"/>
    </location>
</feature>
<proteinExistence type="predicted"/>
<feature type="region of interest" description="Disordered" evidence="1">
    <location>
        <begin position="2003"/>
        <end position="2081"/>
    </location>
</feature>
<feature type="compositionally biased region" description="Basic and acidic residues" evidence="1">
    <location>
        <begin position="1162"/>
        <end position="1176"/>
    </location>
</feature>
<feature type="region of interest" description="Disordered" evidence="1">
    <location>
        <begin position="1295"/>
        <end position="1322"/>
    </location>
</feature>
<feature type="region of interest" description="Disordered" evidence="1">
    <location>
        <begin position="2107"/>
        <end position="2143"/>
    </location>
</feature>
<feature type="region of interest" description="Disordered" evidence="1">
    <location>
        <begin position="712"/>
        <end position="769"/>
    </location>
</feature>
<feature type="compositionally biased region" description="Low complexity" evidence="1">
    <location>
        <begin position="559"/>
        <end position="572"/>
    </location>
</feature>
<organism evidence="2">
    <name type="scientific">Chromera velia CCMP2878</name>
    <dbReference type="NCBI Taxonomy" id="1169474"/>
    <lineage>
        <taxon>Eukaryota</taxon>
        <taxon>Sar</taxon>
        <taxon>Alveolata</taxon>
        <taxon>Colpodellida</taxon>
        <taxon>Chromeraceae</taxon>
        <taxon>Chromera</taxon>
    </lineage>
</organism>
<feature type="compositionally biased region" description="Low complexity" evidence="1">
    <location>
        <begin position="876"/>
        <end position="889"/>
    </location>
</feature>
<feature type="region of interest" description="Disordered" evidence="1">
    <location>
        <begin position="559"/>
        <end position="589"/>
    </location>
</feature>
<feature type="compositionally biased region" description="Basic and acidic residues" evidence="1">
    <location>
        <begin position="2021"/>
        <end position="2034"/>
    </location>
</feature>
<feature type="region of interest" description="Disordered" evidence="1">
    <location>
        <begin position="1052"/>
        <end position="1073"/>
    </location>
</feature>
<accession>A0A0G4H458</accession>
<feature type="compositionally biased region" description="Acidic residues" evidence="1">
    <location>
        <begin position="1297"/>
        <end position="1306"/>
    </location>
</feature>
<feature type="non-terminal residue" evidence="2">
    <location>
        <position position="1"/>
    </location>
</feature>
<feature type="compositionally biased region" description="Basic and acidic residues" evidence="1">
    <location>
        <begin position="1943"/>
        <end position="1968"/>
    </location>
</feature>
<dbReference type="EMBL" id="CDMZ01001863">
    <property type="protein sequence ID" value="CEM38537.1"/>
    <property type="molecule type" value="Genomic_DNA"/>
</dbReference>
<evidence type="ECO:0008006" key="3">
    <source>
        <dbReference type="Google" id="ProtNLM"/>
    </source>
</evidence>
<feature type="compositionally biased region" description="Basic residues" evidence="1">
    <location>
        <begin position="1460"/>
        <end position="1477"/>
    </location>
</feature>
<feature type="compositionally biased region" description="Basic and acidic residues" evidence="1">
    <location>
        <begin position="895"/>
        <end position="912"/>
    </location>
</feature>
<evidence type="ECO:0000256" key="1">
    <source>
        <dbReference type="SAM" id="MobiDB-lite"/>
    </source>
</evidence>
<feature type="compositionally biased region" description="Polar residues" evidence="1">
    <location>
        <begin position="712"/>
        <end position="732"/>
    </location>
</feature>
<feature type="compositionally biased region" description="Basic and acidic residues" evidence="1">
    <location>
        <begin position="1202"/>
        <end position="1221"/>
    </location>
</feature>
<reference evidence="2" key="1">
    <citation type="submission" date="2014-11" db="EMBL/GenBank/DDBJ databases">
        <authorList>
            <person name="Otto D Thomas"/>
            <person name="Naeem Raeece"/>
        </authorList>
    </citation>
    <scope>NUCLEOTIDE SEQUENCE</scope>
</reference>
<feature type="compositionally biased region" description="Polar residues" evidence="1">
    <location>
        <begin position="754"/>
        <end position="769"/>
    </location>
</feature>
<evidence type="ECO:0000313" key="2">
    <source>
        <dbReference type="EMBL" id="CEM38537.1"/>
    </source>
</evidence>
<feature type="region of interest" description="Disordered" evidence="1">
    <location>
        <begin position="1198"/>
        <end position="1224"/>
    </location>
</feature>
<feature type="region of interest" description="Disordered" evidence="1">
    <location>
        <begin position="1153"/>
        <end position="1186"/>
    </location>
</feature>
<feature type="region of interest" description="Disordered" evidence="1">
    <location>
        <begin position="1656"/>
        <end position="1675"/>
    </location>
</feature>
<sequence>IFGFFQQVEEFHGQPAAVLLELAQLSECRCFEKGTVLREKGTPVTTMRIVIEGSLGRAREKGPDAAAARKRKEASMKKCPFKTLSASVQGGGVSLGRSGLGGESGSQWMGEGPECSRSFVAQGEEGREGGGYNPVGGQERIDHSLRFLLSEEEGGESFGLDENEEEETASKFPSGGLLGEKLRGAMSLGIEESRGSFSESLLTEGGLGGAGSGYALPTPGSKGIVTRGQAVGGVALDETETVWGFTLVAVEDSIVIEIKRDVFLPLTERARASLAHEKAEFFRNIPAIARLSSGVAAEVADKTANICKVRTGTLGERIAVEGQPATDAMFLAEGTLSVEKAALSLDALHVVSKYQGAAAAEMRKKKASVRRDLETASLPPSLLDEEAAMVKRDRETALYAKAVMPPVGKRRPLPCGRQRQRRNMDVSLPSLLSRAFEGTLTRSEAFLLPAIPSTVALTPSGLPLLGSPVRLSAAQSGKRDGHCLWGRDQPSKESRGGSDTSGRTPSTRARQERDFVKAHMAANTGVWKKTDEGVGRISSEWRTKWRAKWKDSWPLWVSDSAGSSASSATKGGSIEKGGGGKTPSSQKGVISSLVPHLRRLILEESFRVALTGRAGKKGELLPAEIEERLSERAKELRNRASLQAATVGAQEQDPGANEDEDPESRPASAIPALVDTAVAFALSLHEPAFVRHAKGLRAGFPAVSLKRTTVSAGANTTNPNSGVQHPSSSPSNGPVAPASGNARRSSIGGVGSPLTPSLQPRGSISSVSPQLPLTQEKGVEGMSPLALGASRPSFAFTGGIPSRRQSVKEIEPQHSVSKKNLKLWPGQETAEGLNDHPHELPSPSRPQTAGEDTINETQARFFTQSRPPSMGGRLQSPPGASGRAPSPDSFLNRILARDRKEKDKQREREESRPAWRTWLGGKQKMPSVAITQSLSPCLLGLFDALELQGPREWSHSLISKEETRLYSLPANKLVELLPLAAAYKLVRARDKQRAFYKERHTMASIFFWLKMAALPHQTAMQLLYSPLGRLFVARNEFEAGLAELQAAGEGTAGTLEDDEIEKKKTSTQKRNAGRLPLPPALRVLFDVFEKHRRQRRTAETGARLLTSIACTDTELTAVAEGVGGMGGQSSRASGASFPPGALQVTPLLRHSRPFAASPRTTLPHEKKKLTWEDKPPPRPSTSQLRSQAVFLKSLREHRRKEAARYSKRQKENAHSGEDVRSTDPSAAVARIWAAAESEAVAELRASGLPPHGFPCGLSPHIPPPYGMPPNIDASTCTIHPMSTDVYAKAVEPFEGNEKDDEGEWETALDNSQVDKGEKKVSSSAVSPRRFSRVVKSFLTRPRNRLQGTWTRLVRSWVSHSVNILGDSETAGVREGTILLHKRKRYASRSETPDVSSSSPLDIHTKTEAQELWELDPLVLCALDSVGVPEPPVALPKRNFAVRPPDLSVVEPGCLLKRRRRTKTAKCRKTRRNKRSKFSKGADQDSSDAESFNHLLSIRFGSWPTIRTLRVAREISKGMGEGMDLLTKVGLRKRARSTLSSGGRPVFSAYRLEMRRRAIARGLGHYLSFEPSAAATAKSREKGRNRASPFQNLNEMGRMLRLRGEARTVAASSPARRVDIFAFESTGRRRVPFTGPWPVHAQKRVPKANELELACHDPRPPAPPPLSLQKKGEGQKGGRHRTLLRMCPHGKVILSPEQRELDKVALMGEDTADCRAGKKFRRLLQRALNPRKPEPPQVLPESLYRQKCRNAELWNCHKGKETLMSSDGAPISHTPCRSASTLQSIHQSPHESITSHLPGAPAEKTGGLSCPFSQPPNALTGGRRVTFDKETLQNLPPHCSHSQPHYLSLENSNFVTSLPPKRQQTKLYVQTDSDKENRVGSDGNNITAPPNPPIKSHSTSTGRSVNVRKRAEVRKGPSPCLLDLSSVSSPRHLPSPADALSPGGREREMFSPEKELLSPPGREREKERGSLGAHTGEMGMGMDALSPGMTSVSSRGGEGKFRWEGVGMGGGGIMSLSSLSGTEKEKEKGRVKEDGGGGGGGGGQSRRGESSLEEDSTGVSEVHRTVDQLSLPGRQSEAPPTLSLSGDAAVLALSARWLFGDGAQNGEQNMSGFSDGPVSSPLSLSQAHRRRSSLEAGGSEIRPPLSLLTGGTEGAYHPLVPHPPSPIGHTTARPPPVFQSSRRIFRPAMGGRLGASFASAVCPERIRSLGKSHPVHGMLGVTGRDGGRIEMGSLRLGLADGGLNPSSSFADCARQVRRLEFYGFSRTEALNALPQAGRIDDLVLGERGNRQWPFEHSLHLRAALTQREKTPPWQVLESDLSPN</sequence>
<dbReference type="InterPro" id="IPR014710">
    <property type="entry name" value="RmlC-like_jellyroll"/>
</dbReference>